<feature type="transmembrane region" description="Helical" evidence="2">
    <location>
        <begin position="27"/>
        <end position="47"/>
    </location>
</feature>
<sequence length="465" mass="50699">MDTIDLIRNINNLLGDPAGLERSFREISVGIAAIAFLFNTIQCFFGYKLAKLWISISGVLLFGLIGFGIGVASGSKDGAIVWALVFAIIGAFIAFKLYRIGVFILAFIGGLILGILLFNAISLGVILGVILGVLSLILMKPVIIISTAVPAGMMAGKSLVIIFGSNNKGLGITLGIIYAIAGIAVQWITNKNDKIKAPQASLAATNSSLNSENIQSNGENVENKIVETMSEMITQANNNINDNVSKAKQKLEEEIAKASEEAKGLTILEVLTELKSIFYSSKIFKYIILYCEIIMYYLAVQEIIATYSNTRSYIGLSWQISKIGALIALFIGVIAFSKKKYFSVIAYYSIASITYIIKFLSISKYNFNIEQLVYTLVIIGINILTMKLFFKTEEGIQFKKKASKLFSNTSTLISNSNETVKTKIMVRCSKCGKLCDETDKFCGGCGNQISILGVGDKKSNEELDL</sequence>
<keyword evidence="2" id="KW-1133">Transmembrane helix</keyword>
<gene>
    <name evidence="3" type="ORF">HF849_20705</name>
</gene>
<comment type="caution">
    <text evidence="3">The sequence shown here is derived from an EMBL/GenBank/DDBJ whole genome shotgun (WGS) entry which is preliminary data.</text>
</comment>
<dbReference type="RefSeq" id="WP_168982989.1">
    <property type="nucleotide sequence ID" value="NZ_JABAGD010000049.1"/>
</dbReference>
<feature type="transmembrane region" description="Helical" evidence="2">
    <location>
        <begin position="104"/>
        <end position="130"/>
    </location>
</feature>
<feature type="transmembrane region" description="Helical" evidence="2">
    <location>
        <begin position="341"/>
        <end position="360"/>
    </location>
</feature>
<evidence type="ECO:0000256" key="2">
    <source>
        <dbReference type="SAM" id="Phobius"/>
    </source>
</evidence>
<dbReference type="EMBL" id="JABAGD010000049">
    <property type="protein sequence ID" value="NMF07117.1"/>
    <property type="molecule type" value="Genomic_DNA"/>
</dbReference>
<organism evidence="3 4">
    <name type="scientific">Clostridium beijerinckii</name>
    <name type="common">Clostridium MP</name>
    <dbReference type="NCBI Taxonomy" id="1520"/>
    <lineage>
        <taxon>Bacteria</taxon>
        <taxon>Bacillati</taxon>
        <taxon>Bacillota</taxon>
        <taxon>Clostridia</taxon>
        <taxon>Eubacteriales</taxon>
        <taxon>Clostridiaceae</taxon>
        <taxon>Clostridium</taxon>
    </lineage>
</organism>
<feature type="transmembrane region" description="Helical" evidence="2">
    <location>
        <begin position="283"/>
        <end position="304"/>
    </location>
</feature>
<feature type="coiled-coil region" evidence="1">
    <location>
        <begin position="237"/>
        <end position="268"/>
    </location>
</feature>
<dbReference type="AlphaFoldDB" id="A0A7X9SS81"/>
<name>A0A7X9SS81_CLOBE</name>
<feature type="transmembrane region" description="Helical" evidence="2">
    <location>
        <begin position="372"/>
        <end position="390"/>
    </location>
</feature>
<keyword evidence="2" id="KW-0812">Transmembrane</keyword>
<proteinExistence type="predicted"/>
<feature type="transmembrane region" description="Helical" evidence="2">
    <location>
        <begin position="79"/>
        <end position="98"/>
    </location>
</feature>
<protein>
    <recommendedName>
        <fullName evidence="5">DUF4203 domain-containing protein</fullName>
    </recommendedName>
</protein>
<keyword evidence="2" id="KW-0472">Membrane</keyword>
<evidence type="ECO:0008006" key="5">
    <source>
        <dbReference type="Google" id="ProtNLM"/>
    </source>
</evidence>
<reference evidence="3 4" key="1">
    <citation type="submission" date="2020-04" db="EMBL/GenBank/DDBJ databases">
        <authorList>
            <person name="Hitch T.C.A."/>
            <person name="Wylensek D."/>
            <person name="Clavel T."/>
        </authorList>
    </citation>
    <scope>NUCLEOTIDE SEQUENCE [LARGE SCALE GENOMIC DNA]</scope>
    <source>
        <strain evidence="3 4">WB01_NA02</strain>
    </source>
</reference>
<feature type="transmembrane region" description="Helical" evidence="2">
    <location>
        <begin position="316"/>
        <end position="336"/>
    </location>
</feature>
<dbReference type="Proteomes" id="UP000587880">
    <property type="component" value="Unassembled WGS sequence"/>
</dbReference>
<evidence type="ECO:0000313" key="4">
    <source>
        <dbReference type="Proteomes" id="UP000587880"/>
    </source>
</evidence>
<feature type="transmembrane region" description="Helical" evidence="2">
    <location>
        <begin position="169"/>
        <end position="189"/>
    </location>
</feature>
<evidence type="ECO:0000256" key="1">
    <source>
        <dbReference type="SAM" id="Coils"/>
    </source>
</evidence>
<feature type="transmembrane region" description="Helical" evidence="2">
    <location>
        <begin position="53"/>
        <end position="72"/>
    </location>
</feature>
<evidence type="ECO:0000313" key="3">
    <source>
        <dbReference type="EMBL" id="NMF07117.1"/>
    </source>
</evidence>
<accession>A0A7X9SS81</accession>
<keyword evidence="1" id="KW-0175">Coiled coil</keyword>